<gene>
    <name evidence="3" type="ORF">IAA84_00430</name>
</gene>
<protein>
    <recommendedName>
        <fullName evidence="5">Glucosylceramidase</fullName>
    </recommendedName>
</protein>
<evidence type="ECO:0008006" key="5">
    <source>
        <dbReference type="Google" id="ProtNLM"/>
    </source>
</evidence>
<dbReference type="AlphaFoldDB" id="A0A9D1K4Y2"/>
<evidence type="ECO:0000259" key="2">
    <source>
        <dbReference type="Pfam" id="PF12215"/>
    </source>
</evidence>
<reference evidence="3" key="1">
    <citation type="submission" date="2020-10" db="EMBL/GenBank/DDBJ databases">
        <authorList>
            <person name="Gilroy R."/>
        </authorList>
    </citation>
    <scope>NUCLEOTIDE SEQUENCE</scope>
    <source>
        <strain evidence="3">13766</strain>
    </source>
</reference>
<dbReference type="InterPro" id="IPR008928">
    <property type="entry name" value="6-hairpin_glycosidase_sf"/>
</dbReference>
<dbReference type="Pfam" id="PF04685">
    <property type="entry name" value="DUF608"/>
    <property type="match status" value="1"/>
</dbReference>
<accession>A0A9D1K4Y2</accession>
<name>A0A9D1K4Y2_9FIRM</name>
<comment type="caution">
    <text evidence="3">The sequence shown here is derived from an EMBL/GenBank/DDBJ whole genome shotgun (WGS) entry which is preliminary data.</text>
</comment>
<sequence>MRYQGRNTQAISFPLGGIGTGSIGLAGNGMLIDWEIRNRPNKCSHNGFSFLAIKAERGGEVLDARVLQGDLATPYQGTPHLGNFSGYGFGPERCTLAGAPHFSQCAFEGSYPYARVELADERFPGRAAVCAFNPFIPSDEEDSGIPAAFFTVEVANDTAEDLDYTIAFSLQNPLADSVNGVWTQDGYTVLGLSSASLGEEEPAFGTLCLATDQEGCQAQEYWYRGAWFDSLGVFWQDFCAPGPLRARTYAQSGKEDVGTLAAQVHVASGETGRVRFVLAWSFPNFTHYWNPLPEEEQTETLQNTWKNYYAHRFPYARIAALYALRHWNRLDADTRAFHDALHCSTLPPYAIDAISSTMSVLKTPTCIRLPDGTFYGWEGLHSTEGSCEGSCTHVWNYAYAMPFLFPRLERSLRESHFAYDLDEAGGLRFRTQIPLGRKYSSFRPCVDGQYGDILKTYREWKLCGDTQWLKNLWPRVKKAVEYAWNPNNPDRWDPNGDGVLEGRQHHTLDMELFGPSAWLNGFYLAGLKAAAEMARAMGEADAAQRYEQMLENGRAWVEEHLFNGSYYEQQVDLKDRARVAEFGEDALAAYWNEEAQEIKYQIGHGCSIDQLTGQWHAQLTGLGAILDPERTRSALRAIYENNFLCMRDHFNPCRLYSLNDERGVVMCAWPKGVEKPVIPVPYAQETMYGFEYEAAVSMLLNGMLEEGLEIIHAIRARHDGGRRNPWNEMECGSNYARSMAAYSILLALSGFSFDFTRGYMGFAPRMQQEDFRCFWAVDGAWGTYAQDAQGARLTVLWGELGLRALRAGERAYQEAALGGAPVAFRQNGWEIAFDSQITLQKGDVLALRA</sequence>
<dbReference type="EMBL" id="DVJN01000010">
    <property type="protein sequence ID" value="HIS91465.1"/>
    <property type="molecule type" value="Genomic_DNA"/>
</dbReference>
<dbReference type="GO" id="GO:0005975">
    <property type="term" value="P:carbohydrate metabolic process"/>
    <property type="evidence" value="ECO:0007669"/>
    <property type="project" value="InterPro"/>
</dbReference>
<reference evidence="3" key="2">
    <citation type="journal article" date="2021" name="PeerJ">
        <title>Extensive microbial diversity within the chicken gut microbiome revealed by metagenomics and culture.</title>
        <authorList>
            <person name="Gilroy R."/>
            <person name="Ravi A."/>
            <person name="Getino M."/>
            <person name="Pursley I."/>
            <person name="Horton D.L."/>
            <person name="Alikhan N.F."/>
            <person name="Baker D."/>
            <person name="Gharbi K."/>
            <person name="Hall N."/>
            <person name="Watson M."/>
            <person name="Adriaenssens E.M."/>
            <person name="Foster-Nyarko E."/>
            <person name="Jarju S."/>
            <person name="Secka A."/>
            <person name="Antonio M."/>
            <person name="Oren A."/>
            <person name="Chaudhuri R.R."/>
            <person name="La Ragione R."/>
            <person name="Hildebrand F."/>
            <person name="Pallen M.J."/>
        </authorList>
    </citation>
    <scope>NUCLEOTIDE SEQUENCE</scope>
    <source>
        <strain evidence="3">13766</strain>
    </source>
</reference>
<feature type="domain" description="Glycosyl-hydrolase family 116 catalytic region" evidence="1">
    <location>
        <begin position="447"/>
        <end position="743"/>
    </location>
</feature>
<dbReference type="Gene3D" id="1.50.10.10">
    <property type="match status" value="1"/>
</dbReference>
<dbReference type="Proteomes" id="UP000824140">
    <property type="component" value="Unassembled WGS sequence"/>
</dbReference>
<evidence type="ECO:0000259" key="1">
    <source>
        <dbReference type="Pfam" id="PF04685"/>
    </source>
</evidence>
<dbReference type="InterPro" id="IPR012341">
    <property type="entry name" value="6hp_glycosidase-like_sf"/>
</dbReference>
<organism evidence="3 4">
    <name type="scientific">Candidatus Alectryocaccomicrobium excrementavium</name>
    <dbReference type="NCBI Taxonomy" id="2840668"/>
    <lineage>
        <taxon>Bacteria</taxon>
        <taxon>Bacillati</taxon>
        <taxon>Bacillota</taxon>
        <taxon>Clostridia</taxon>
        <taxon>Candidatus Alectryocaccomicrobium</taxon>
    </lineage>
</organism>
<dbReference type="PANTHER" id="PTHR12654:SF0">
    <property type="entry name" value="NON-LYSOSOMAL GLUCOSYLCERAMIDASE"/>
    <property type="match status" value="1"/>
</dbReference>
<dbReference type="Pfam" id="PF12215">
    <property type="entry name" value="Glyco_hydr_116N"/>
    <property type="match status" value="1"/>
</dbReference>
<evidence type="ECO:0000313" key="4">
    <source>
        <dbReference type="Proteomes" id="UP000824140"/>
    </source>
</evidence>
<dbReference type="InterPro" id="IPR006775">
    <property type="entry name" value="GH116_catalytic"/>
</dbReference>
<dbReference type="GO" id="GO:0004553">
    <property type="term" value="F:hydrolase activity, hydrolyzing O-glycosyl compounds"/>
    <property type="evidence" value="ECO:0007669"/>
    <property type="project" value="InterPro"/>
</dbReference>
<feature type="domain" description="Glycosyl-hydrolase family 116 N-terminal" evidence="2">
    <location>
        <begin position="13"/>
        <end position="329"/>
    </location>
</feature>
<dbReference type="InterPro" id="IPR024462">
    <property type="entry name" value="GH116_N"/>
</dbReference>
<dbReference type="SUPFAM" id="SSF48208">
    <property type="entry name" value="Six-hairpin glycosidases"/>
    <property type="match status" value="1"/>
</dbReference>
<dbReference type="PANTHER" id="PTHR12654">
    <property type="entry name" value="BILE ACID BETA-GLUCOSIDASE-RELATED"/>
    <property type="match status" value="1"/>
</dbReference>
<dbReference type="InterPro" id="IPR052566">
    <property type="entry name" value="Non-lysos_glucosylceramidase"/>
</dbReference>
<evidence type="ECO:0000313" key="3">
    <source>
        <dbReference type="EMBL" id="HIS91465.1"/>
    </source>
</evidence>
<proteinExistence type="predicted"/>